<organism evidence="3">
    <name type="scientific">Gaeumannomyces tritici (strain R3-111a-1)</name>
    <name type="common">Wheat and barley take-all root rot fungus</name>
    <name type="synonym">Gaeumannomyces graminis var. tritici</name>
    <dbReference type="NCBI Taxonomy" id="644352"/>
    <lineage>
        <taxon>Eukaryota</taxon>
        <taxon>Fungi</taxon>
        <taxon>Dikarya</taxon>
        <taxon>Ascomycota</taxon>
        <taxon>Pezizomycotina</taxon>
        <taxon>Sordariomycetes</taxon>
        <taxon>Sordariomycetidae</taxon>
        <taxon>Magnaporthales</taxon>
        <taxon>Magnaporthaceae</taxon>
        <taxon>Gaeumannomyces</taxon>
    </lineage>
</organism>
<feature type="region of interest" description="Disordered" evidence="1">
    <location>
        <begin position="346"/>
        <end position="366"/>
    </location>
</feature>
<dbReference type="InterPro" id="IPR019019">
    <property type="entry name" value="H-type_lectin_domain"/>
</dbReference>
<evidence type="ECO:0000313" key="5">
    <source>
        <dbReference type="Proteomes" id="UP000006039"/>
    </source>
</evidence>
<accession>J3NXV1</accession>
<reference evidence="4" key="5">
    <citation type="submission" date="2018-04" db="UniProtKB">
        <authorList>
            <consortium name="EnsemblFungi"/>
        </authorList>
    </citation>
    <scope>IDENTIFICATION</scope>
    <source>
        <strain evidence="4">R3-111a-1</strain>
    </source>
</reference>
<dbReference type="GO" id="GO:0030247">
    <property type="term" value="F:polysaccharide binding"/>
    <property type="evidence" value="ECO:0007669"/>
    <property type="project" value="TreeGrafter"/>
</dbReference>
<dbReference type="Proteomes" id="UP000006039">
    <property type="component" value="Unassembled WGS sequence"/>
</dbReference>
<dbReference type="Gene3D" id="2.60.40.2080">
    <property type="match status" value="3"/>
</dbReference>
<feature type="compositionally biased region" description="Basic and acidic residues" evidence="1">
    <location>
        <begin position="38"/>
        <end position="63"/>
    </location>
</feature>
<feature type="region of interest" description="Disordered" evidence="1">
    <location>
        <begin position="38"/>
        <end position="79"/>
    </location>
</feature>
<feature type="domain" description="H-type lectin" evidence="2">
    <location>
        <begin position="445"/>
        <end position="486"/>
    </location>
</feature>
<reference evidence="4" key="4">
    <citation type="journal article" date="2015" name="G3 (Bethesda)">
        <title>Genome sequences of three phytopathogenic species of the Magnaporthaceae family of fungi.</title>
        <authorList>
            <person name="Okagaki L.H."/>
            <person name="Nunes C.C."/>
            <person name="Sailsbery J."/>
            <person name="Clay B."/>
            <person name="Brown D."/>
            <person name="John T."/>
            <person name="Oh Y."/>
            <person name="Young N."/>
            <person name="Fitzgerald M."/>
            <person name="Haas B.J."/>
            <person name="Zeng Q."/>
            <person name="Young S."/>
            <person name="Adiconis X."/>
            <person name="Fan L."/>
            <person name="Levin J.Z."/>
            <person name="Mitchell T.K."/>
            <person name="Okubara P.A."/>
            <person name="Farman M.L."/>
            <person name="Kohn L.M."/>
            <person name="Birren B."/>
            <person name="Ma L.-J."/>
            <person name="Dean R.A."/>
        </authorList>
    </citation>
    <scope>NUCLEOTIDE SEQUENCE</scope>
    <source>
        <strain evidence="4">R3-111a-1</strain>
    </source>
</reference>
<protein>
    <recommendedName>
        <fullName evidence="2">H-type lectin domain-containing protein</fullName>
    </recommendedName>
</protein>
<name>J3NXV1_GAET3</name>
<keyword evidence="5" id="KW-1185">Reference proteome</keyword>
<dbReference type="GO" id="GO:0008237">
    <property type="term" value="F:metallopeptidase activity"/>
    <property type="evidence" value="ECO:0007669"/>
    <property type="project" value="InterPro"/>
</dbReference>
<sequence length="486" mass="53971">MPTRLSLPDTPVDGVLLHEAPPDIAALSKMRHRGIKNHVRELDPGCREDGPRPPGRPHVEDGPHAAGQDPQRVREDSEQGANIKFDFVDPGDTDIRVNIDSSGSSWSKLGTDCLSVPADQPTMNFGWLKDSTPEREFSRVITHEFGHALGCIHEHQSPATPILWNKKFTYEYYQSTQNWTKDEVDTNLFDHYASTTTQFSAFDPSSIMVYAIPSSMTTNGYSTAANDHPSETDKSFIANAYPTEARGLSALITMEVRAWDEPAKTASKRQIFSQELDTPPKLAVGLNWLDVANATNIRVHAYAGKLSKASADVHIDTWHDTTLYSAGCTWFTASQSRDPDFQVGEFSTQDDHTWDKPQPNTSRRINFERPYHAPPKVVVWLNQLDMAHDKNWRVKATATGVDAKGFTLHLDTWSNTTLYAAKAAWIAWPTRPAWPALENAGKASFPAGAFRDTPKVLIALNSLDIDCGKNLRLKLSANSVSKDGMT</sequence>
<dbReference type="Gene3D" id="3.40.390.10">
    <property type="entry name" value="Collagenase (Catalytic Domain)"/>
    <property type="match status" value="1"/>
</dbReference>
<evidence type="ECO:0000259" key="2">
    <source>
        <dbReference type="Pfam" id="PF09458"/>
    </source>
</evidence>
<evidence type="ECO:0000313" key="3">
    <source>
        <dbReference type="EMBL" id="EJT76184.1"/>
    </source>
</evidence>
<dbReference type="GO" id="GO:0046871">
    <property type="term" value="F:N-acetylgalactosamine binding"/>
    <property type="evidence" value="ECO:0007669"/>
    <property type="project" value="TreeGrafter"/>
</dbReference>
<reference evidence="3" key="2">
    <citation type="submission" date="2010-07" db="EMBL/GenBank/DDBJ databases">
        <authorList>
            <consortium name="The Broad Institute Genome Sequencing Platform"/>
            <consortium name="Broad Institute Genome Sequencing Center for Infectious Disease"/>
            <person name="Ma L.-J."/>
            <person name="Dead R."/>
            <person name="Young S."/>
            <person name="Zeng Q."/>
            <person name="Koehrsen M."/>
            <person name="Alvarado L."/>
            <person name="Berlin A."/>
            <person name="Chapman S.B."/>
            <person name="Chen Z."/>
            <person name="Freedman E."/>
            <person name="Gellesch M."/>
            <person name="Goldberg J."/>
            <person name="Griggs A."/>
            <person name="Gujja S."/>
            <person name="Heilman E.R."/>
            <person name="Heiman D."/>
            <person name="Hepburn T."/>
            <person name="Howarth C."/>
            <person name="Jen D."/>
            <person name="Larson L."/>
            <person name="Mehta T."/>
            <person name="Neiman D."/>
            <person name="Pearson M."/>
            <person name="Roberts A."/>
            <person name="Saif S."/>
            <person name="Shea T."/>
            <person name="Shenoy N."/>
            <person name="Sisk P."/>
            <person name="Stolte C."/>
            <person name="Sykes S."/>
            <person name="Walk T."/>
            <person name="White J."/>
            <person name="Yandava C."/>
            <person name="Haas B."/>
            <person name="Nusbaum C."/>
            <person name="Birren B."/>
        </authorList>
    </citation>
    <scope>NUCLEOTIDE SEQUENCE</scope>
    <source>
        <strain evidence="3">R3-111a-1</strain>
    </source>
</reference>
<dbReference type="OrthoDB" id="291007at2759"/>
<dbReference type="InterPro" id="IPR037221">
    <property type="entry name" value="H-type_lectin_dom_sf"/>
</dbReference>
<dbReference type="Pfam" id="PF09458">
    <property type="entry name" value="H_lectin"/>
    <property type="match status" value="3"/>
</dbReference>
<dbReference type="PANTHER" id="PTHR46938">
    <property type="entry name" value="DISCOIDIN-1 SUBUNIT A-RELATED-RELATED"/>
    <property type="match status" value="1"/>
</dbReference>
<dbReference type="GO" id="GO:0070492">
    <property type="term" value="F:oligosaccharide binding"/>
    <property type="evidence" value="ECO:0007669"/>
    <property type="project" value="TreeGrafter"/>
</dbReference>
<dbReference type="GO" id="GO:0098609">
    <property type="term" value="P:cell-cell adhesion"/>
    <property type="evidence" value="ECO:0007669"/>
    <property type="project" value="TreeGrafter"/>
</dbReference>
<dbReference type="RefSeq" id="XP_009222184.1">
    <property type="nucleotide sequence ID" value="XM_009223920.1"/>
</dbReference>
<dbReference type="EnsemblFungi" id="EJT76184">
    <property type="protein sequence ID" value="EJT76184"/>
    <property type="gene ID" value="GGTG_06106"/>
</dbReference>
<proteinExistence type="predicted"/>
<reference evidence="5" key="1">
    <citation type="submission" date="2010-07" db="EMBL/GenBank/DDBJ databases">
        <title>The genome sequence of Gaeumannomyces graminis var. tritici strain R3-111a-1.</title>
        <authorList>
            <consortium name="The Broad Institute Genome Sequencing Platform"/>
            <person name="Ma L.-J."/>
            <person name="Dead R."/>
            <person name="Young S."/>
            <person name="Zeng Q."/>
            <person name="Koehrsen M."/>
            <person name="Alvarado L."/>
            <person name="Berlin A."/>
            <person name="Chapman S.B."/>
            <person name="Chen Z."/>
            <person name="Freedman E."/>
            <person name="Gellesch M."/>
            <person name="Goldberg J."/>
            <person name="Griggs A."/>
            <person name="Gujja S."/>
            <person name="Heilman E.R."/>
            <person name="Heiman D."/>
            <person name="Hepburn T."/>
            <person name="Howarth C."/>
            <person name="Jen D."/>
            <person name="Larson L."/>
            <person name="Mehta T."/>
            <person name="Neiman D."/>
            <person name="Pearson M."/>
            <person name="Roberts A."/>
            <person name="Saif S."/>
            <person name="Shea T."/>
            <person name="Shenoy N."/>
            <person name="Sisk P."/>
            <person name="Stolte C."/>
            <person name="Sykes S."/>
            <person name="Walk T."/>
            <person name="White J."/>
            <person name="Yandava C."/>
            <person name="Haas B."/>
            <person name="Nusbaum C."/>
            <person name="Birren B."/>
        </authorList>
    </citation>
    <scope>NUCLEOTIDE SEQUENCE [LARGE SCALE GENOMIC DNA]</scope>
    <source>
        <strain evidence="5">R3-111a-1</strain>
    </source>
</reference>
<evidence type="ECO:0000256" key="1">
    <source>
        <dbReference type="SAM" id="MobiDB-lite"/>
    </source>
</evidence>
<dbReference type="InterPro" id="IPR024079">
    <property type="entry name" value="MetalloPept_cat_dom_sf"/>
</dbReference>
<dbReference type="eggNOG" id="ENOG502THPA">
    <property type="taxonomic scope" value="Eukaryota"/>
</dbReference>
<dbReference type="SUPFAM" id="SSF141086">
    <property type="entry name" value="Agglutinin HPA-like"/>
    <property type="match status" value="3"/>
</dbReference>
<feature type="domain" description="H-type lectin" evidence="2">
    <location>
        <begin position="363"/>
        <end position="428"/>
    </location>
</feature>
<dbReference type="AlphaFoldDB" id="J3NXV1"/>
<dbReference type="EMBL" id="GL385397">
    <property type="protein sequence ID" value="EJT76184.1"/>
    <property type="molecule type" value="Genomic_DNA"/>
</dbReference>
<dbReference type="InterPro" id="IPR052487">
    <property type="entry name" value="Galactose-binding_lectin"/>
</dbReference>
<dbReference type="STRING" id="644352.J3NXV1"/>
<gene>
    <name evidence="4" type="primary">20346564</name>
    <name evidence="3" type="ORF">GGTG_06106</name>
</gene>
<dbReference type="GO" id="GO:0098636">
    <property type="term" value="C:protein complex involved in cell adhesion"/>
    <property type="evidence" value="ECO:0007669"/>
    <property type="project" value="TreeGrafter"/>
</dbReference>
<dbReference type="GO" id="GO:0009986">
    <property type="term" value="C:cell surface"/>
    <property type="evidence" value="ECO:0007669"/>
    <property type="project" value="TreeGrafter"/>
</dbReference>
<dbReference type="GeneID" id="20346564"/>
<dbReference type="VEuPathDB" id="FungiDB:GGTG_06106"/>
<feature type="domain" description="H-type lectin" evidence="2">
    <location>
        <begin position="268"/>
        <end position="331"/>
    </location>
</feature>
<reference evidence="3" key="3">
    <citation type="submission" date="2010-09" db="EMBL/GenBank/DDBJ databases">
        <title>Annotation of Gaeumannomyces graminis var. tritici R3-111a-1.</title>
        <authorList>
            <consortium name="The Broad Institute Genome Sequencing Platform"/>
            <person name="Ma L.-J."/>
            <person name="Dead R."/>
            <person name="Young S.K."/>
            <person name="Zeng Q."/>
            <person name="Gargeya S."/>
            <person name="Fitzgerald M."/>
            <person name="Haas B."/>
            <person name="Abouelleil A."/>
            <person name="Alvarado L."/>
            <person name="Arachchi H.M."/>
            <person name="Berlin A."/>
            <person name="Brown A."/>
            <person name="Chapman S.B."/>
            <person name="Chen Z."/>
            <person name="Dunbar C."/>
            <person name="Freedman E."/>
            <person name="Gearin G."/>
            <person name="Gellesch M."/>
            <person name="Goldberg J."/>
            <person name="Griggs A."/>
            <person name="Gujja S."/>
            <person name="Heiman D."/>
            <person name="Howarth C."/>
            <person name="Larson L."/>
            <person name="Lui A."/>
            <person name="MacDonald P.J.P."/>
            <person name="Mehta T."/>
            <person name="Montmayeur A."/>
            <person name="Murphy C."/>
            <person name="Neiman D."/>
            <person name="Pearson M."/>
            <person name="Priest M."/>
            <person name="Roberts A."/>
            <person name="Saif S."/>
            <person name="Shea T."/>
            <person name="Shenoy N."/>
            <person name="Sisk P."/>
            <person name="Stolte C."/>
            <person name="Sykes S."/>
            <person name="Yandava C."/>
            <person name="Wortman J."/>
            <person name="Nusbaum C."/>
            <person name="Birren B."/>
        </authorList>
    </citation>
    <scope>NUCLEOTIDE SEQUENCE</scope>
    <source>
        <strain evidence="3">R3-111a-1</strain>
    </source>
</reference>
<dbReference type="SUPFAM" id="SSF55486">
    <property type="entry name" value="Metalloproteases ('zincins'), catalytic domain"/>
    <property type="match status" value="1"/>
</dbReference>
<dbReference type="HOGENOM" id="CLU_499655_0_0_1"/>
<evidence type="ECO:0000313" key="4">
    <source>
        <dbReference type="EnsemblFungi" id="EJT76184"/>
    </source>
</evidence>